<reference evidence="2 3" key="1">
    <citation type="submission" date="2019-01" db="EMBL/GenBank/DDBJ databases">
        <title>Draft genome sequences of three monokaryotic isolates of the white-rot basidiomycete fungus Dichomitus squalens.</title>
        <authorList>
            <consortium name="DOE Joint Genome Institute"/>
            <person name="Lopez S.C."/>
            <person name="Andreopoulos B."/>
            <person name="Pangilinan J."/>
            <person name="Lipzen A."/>
            <person name="Riley R."/>
            <person name="Ahrendt S."/>
            <person name="Ng V."/>
            <person name="Barry K."/>
            <person name="Daum C."/>
            <person name="Grigoriev I.V."/>
            <person name="Hilden K.S."/>
            <person name="Makela M.R."/>
            <person name="de Vries R.P."/>
        </authorList>
    </citation>
    <scope>NUCLEOTIDE SEQUENCE [LARGE SCALE GENOMIC DNA]</scope>
    <source>
        <strain evidence="2 3">CBS 464.89</strain>
    </source>
</reference>
<evidence type="ECO:0000313" key="2">
    <source>
        <dbReference type="EMBL" id="TBU53849.1"/>
    </source>
</evidence>
<feature type="compositionally biased region" description="Basic residues" evidence="1">
    <location>
        <begin position="58"/>
        <end position="68"/>
    </location>
</feature>
<dbReference type="EMBL" id="ML145203">
    <property type="protein sequence ID" value="TBU53849.1"/>
    <property type="molecule type" value="Genomic_DNA"/>
</dbReference>
<accession>A0A4Q9PFU3</accession>
<sequence length="134" mass="15224">MPEALCSMVDVSAENLPKIFIKVYFGGKEHHCAILEQKSGLRLKHGLVERSPCERPGHVRNRNSRRSRRGTDRAKQDFARFRLQSFLQSTVIRPSACVMHDAVYAHFLQQHSDTLVSMISKMASTEFPVNEGRG</sequence>
<gene>
    <name evidence="2" type="ORF">BD310DRAFT_127221</name>
</gene>
<proteinExistence type="predicted"/>
<feature type="region of interest" description="Disordered" evidence="1">
    <location>
        <begin position="52"/>
        <end position="74"/>
    </location>
</feature>
<organism evidence="2 3">
    <name type="scientific">Dichomitus squalens</name>
    <dbReference type="NCBI Taxonomy" id="114155"/>
    <lineage>
        <taxon>Eukaryota</taxon>
        <taxon>Fungi</taxon>
        <taxon>Dikarya</taxon>
        <taxon>Basidiomycota</taxon>
        <taxon>Agaricomycotina</taxon>
        <taxon>Agaricomycetes</taxon>
        <taxon>Polyporales</taxon>
        <taxon>Polyporaceae</taxon>
        <taxon>Dichomitus</taxon>
    </lineage>
</organism>
<dbReference type="AlphaFoldDB" id="A0A4Q9PFU3"/>
<name>A0A4Q9PFU3_9APHY</name>
<protein>
    <submittedName>
        <fullName evidence="2">Uncharacterized protein</fullName>
    </submittedName>
</protein>
<evidence type="ECO:0000256" key="1">
    <source>
        <dbReference type="SAM" id="MobiDB-lite"/>
    </source>
</evidence>
<evidence type="ECO:0000313" key="3">
    <source>
        <dbReference type="Proteomes" id="UP000292082"/>
    </source>
</evidence>
<keyword evidence="3" id="KW-1185">Reference proteome</keyword>
<dbReference type="Proteomes" id="UP000292082">
    <property type="component" value="Unassembled WGS sequence"/>
</dbReference>